<sequence length="183" mass="20521">MQLPCPLRWYPEICIFTKNRRESFCKVTQETLVRYSGYRVVPSDHLQLYISQCIPKNVFENVNTQQTANPKDASPFDTAGILTEGNAPVVAAEIGKLMKPRKVVLVLAGCYCGRKAVIMKNTHDGTSDRSYSHALVAGIDHCPHKVTAAMGKKKIAKRSNIQSFVKVYNYSHLMPTRYSVESP</sequence>
<keyword evidence="5" id="KW-1185">Reference proteome</keyword>
<dbReference type="Pfam" id="PF01777">
    <property type="entry name" value="Ribosomal_L27e"/>
    <property type="match status" value="1"/>
</dbReference>
<evidence type="ECO:0000256" key="2">
    <source>
        <dbReference type="ARBA" id="ARBA00022980"/>
    </source>
</evidence>
<dbReference type="EMBL" id="JASSZA010000001">
    <property type="protein sequence ID" value="KAK2119642.1"/>
    <property type="molecule type" value="Genomic_DNA"/>
</dbReference>
<evidence type="ECO:0008006" key="6">
    <source>
        <dbReference type="Google" id="ProtNLM"/>
    </source>
</evidence>
<dbReference type="PANTHER" id="PTHR10497">
    <property type="entry name" value="60S RIBOSOMAL PROTEIN L27"/>
    <property type="match status" value="1"/>
</dbReference>
<evidence type="ECO:0000256" key="3">
    <source>
        <dbReference type="ARBA" id="ARBA00023274"/>
    </source>
</evidence>
<dbReference type="InterPro" id="IPR038655">
    <property type="entry name" value="Ribosomal_eL27_sf"/>
</dbReference>
<dbReference type="Proteomes" id="UP001266305">
    <property type="component" value="Unassembled WGS sequence"/>
</dbReference>
<evidence type="ECO:0000313" key="5">
    <source>
        <dbReference type="Proteomes" id="UP001266305"/>
    </source>
</evidence>
<name>A0ABQ9WDB3_SAGOE</name>
<dbReference type="InterPro" id="IPR041991">
    <property type="entry name" value="Ribosomal_eL27_KOW"/>
</dbReference>
<dbReference type="CDD" id="cd06090">
    <property type="entry name" value="KOW_RPL27"/>
    <property type="match status" value="1"/>
</dbReference>
<proteinExistence type="inferred from homology"/>
<dbReference type="Gene3D" id="2.30.30.770">
    <property type="match status" value="1"/>
</dbReference>
<dbReference type="SUPFAM" id="SSF50104">
    <property type="entry name" value="Translation proteins SH3-like domain"/>
    <property type="match status" value="1"/>
</dbReference>
<keyword evidence="2" id="KW-0689">Ribosomal protein</keyword>
<comment type="caution">
    <text evidence="4">The sequence shown here is derived from an EMBL/GenBank/DDBJ whole genome shotgun (WGS) entry which is preliminary data.</text>
</comment>
<organism evidence="4 5">
    <name type="scientific">Saguinus oedipus</name>
    <name type="common">Cotton-top tamarin</name>
    <name type="synonym">Oedipomidas oedipus</name>
    <dbReference type="NCBI Taxonomy" id="9490"/>
    <lineage>
        <taxon>Eukaryota</taxon>
        <taxon>Metazoa</taxon>
        <taxon>Chordata</taxon>
        <taxon>Craniata</taxon>
        <taxon>Vertebrata</taxon>
        <taxon>Euteleostomi</taxon>
        <taxon>Mammalia</taxon>
        <taxon>Eutheria</taxon>
        <taxon>Euarchontoglires</taxon>
        <taxon>Primates</taxon>
        <taxon>Haplorrhini</taxon>
        <taxon>Platyrrhini</taxon>
        <taxon>Cebidae</taxon>
        <taxon>Callitrichinae</taxon>
        <taxon>Saguinus</taxon>
    </lineage>
</organism>
<gene>
    <name evidence="4" type="ORF">P7K49_001028</name>
</gene>
<evidence type="ECO:0000256" key="1">
    <source>
        <dbReference type="ARBA" id="ARBA00009124"/>
    </source>
</evidence>
<dbReference type="InterPro" id="IPR001141">
    <property type="entry name" value="Ribosomal_eL27"/>
</dbReference>
<accession>A0ABQ9WDB3</accession>
<protein>
    <recommendedName>
        <fullName evidence="6">60S ribosomal protein L27</fullName>
    </recommendedName>
</protein>
<comment type="similarity">
    <text evidence="1">Belongs to the eukaryotic ribosomal protein eL27 family.</text>
</comment>
<dbReference type="InterPro" id="IPR008991">
    <property type="entry name" value="Translation_prot_SH3-like_sf"/>
</dbReference>
<reference evidence="4 5" key="1">
    <citation type="submission" date="2023-05" db="EMBL/GenBank/DDBJ databases">
        <title>B98-5 Cell Line De Novo Hybrid Assembly: An Optical Mapping Approach.</title>
        <authorList>
            <person name="Kananen K."/>
            <person name="Auerbach J.A."/>
            <person name="Kautto E."/>
            <person name="Blachly J.S."/>
        </authorList>
    </citation>
    <scope>NUCLEOTIDE SEQUENCE [LARGE SCALE GENOMIC DNA]</scope>
    <source>
        <strain evidence="4">B95-8</strain>
        <tissue evidence="4">Cell line</tissue>
    </source>
</reference>
<evidence type="ECO:0000313" key="4">
    <source>
        <dbReference type="EMBL" id="KAK2119642.1"/>
    </source>
</evidence>
<keyword evidence="3" id="KW-0687">Ribonucleoprotein</keyword>